<sequence length="90" mass="10086">MKFQNFDATFALVLLSSPLPLIWLSSPPSRVCQYLTRMVPTCVHLLCHLRGRLLLTCCWSGIRSPMIRSGRFVKGPNNSSAGWLSLNPEP</sequence>
<feature type="signal peptide" evidence="1">
    <location>
        <begin position="1"/>
        <end position="24"/>
    </location>
</feature>
<proteinExistence type="predicted"/>
<evidence type="ECO:0000313" key="2">
    <source>
        <dbReference type="EMBL" id="KZP20653.1"/>
    </source>
</evidence>
<feature type="chain" id="PRO_5007875747" description="Secreted protein" evidence="1">
    <location>
        <begin position="25"/>
        <end position="90"/>
    </location>
</feature>
<name>A0A166JA57_9AGAM</name>
<protein>
    <recommendedName>
        <fullName evidence="4">Secreted protein</fullName>
    </recommendedName>
</protein>
<evidence type="ECO:0000256" key="1">
    <source>
        <dbReference type="SAM" id="SignalP"/>
    </source>
</evidence>
<dbReference type="AlphaFoldDB" id="A0A166JA57"/>
<gene>
    <name evidence="2" type="ORF">FIBSPDRAFT_533034</name>
</gene>
<dbReference type="Proteomes" id="UP000076532">
    <property type="component" value="Unassembled WGS sequence"/>
</dbReference>
<keyword evidence="1" id="KW-0732">Signal</keyword>
<dbReference type="EMBL" id="KV417553">
    <property type="protein sequence ID" value="KZP20653.1"/>
    <property type="molecule type" value="Genomic_DNA"/>
</dbReference>
<evidence type="ECO:0000313" key="3">
    <source>
        <dbReference type="Proteomes" id="UP000076532"/>
    </source>
</evidence>
<accession>A0A166JA57</accession>
<reference evidence="2 3" key="1">
    <citation type="journal article" date="2016" name="Mol. Biol. Evol.">
        <title>Comparative Genomics of Early-Diverging Mushroom-Forming Fungi Provides Insights into the Origins of Lignocellulose Decay Capabilities.</title>
        <authorList>
            <person name="Nagy L.G."/>
            <person name="Riley R."/>
            <person name="Tritt A."/>
            <person name="Adam C."/>
            <person name="Daum C."/>
            <person name="Floudas D."/>
            <person name="Sun H."/>
            <person name="Yadav J.S."/>
            <person name="Pangilinan J."/>
            <person name="Larsson K.H."/>
            <person name="Matsuura K."/>
            <person name="Barry K."/>
            <person name="Labutti K."/>
            <person name="Kuo R."/>
            <person name="Ohm R.A."/>
            <person name="Bhattacharya S.S."/>
            <person name="Shirouzu T."/>
            <person name="Yoshinaga Y."/>
            <person name="Martin F.M."/>
            <person name="Grigoriev I.V."/>
            <person name="Hibbett D.S."/>
        </authorList>
    </citation>
    <scope>NUCLEOTIDE SEQUENCE [LARGE SCALE GENOMIC DNA]</scope>
    <source>
        <strain evidence="2 3">CBS 109695</strain>
    </source>
</reference>
<keyword evidence="3" id="KW-1185">Reference proteome</keyword>
<evidence type="ECO:0008006" key="4">
    <source>
        <dbReference type="Google" id="ProtNLM"/>
    </source>
</evidence>
<organism evidence="2 3">
    <name type="scientific">Athelia psychrophila</name>
    <dbReference type="NCBI Taxonomy" id="1759441"/>
    <lineage>
        <taxon>Eukaryota</taxon>
        <taxon>Fungi</taxon>
        <taxon>Dikarya</taxon>
        <taxon>Basidiomycota</taxon>
        <taxon>Agaricomycotina</taxon>
        <taxon>Agaricomycetes</taxon>
        <taxon>Agaricomycetidae</taxon>
        <taxon>Atheliales</taxon>
        <taxon>Atheliaceae</taxon>
        <taxon>Athelia</taxon>
    </lineage>
</organism>